<protein>
    <submittedName>
        <fullName evidence="4">S-layer homology domain-containing protein</fullName>
    </submittedName>
</protein>
<dbReference type="InterPro" id="IPR051465">
    <property type="entry name" value="Cell_Envelope_Struct_Comp"/>
</dbReference>
<gene>
    <name evidence="4" type="ORF">H9659_12385</name>
</gene>
<dbReference type="RefSeq" id="WP_191691013.1">
    <property type="nucleotide sequence ID" value="NZ_JACSQY010000010.1"/>
</dbReference>
<keyword evidence="5" id="KW-1185">Reference proteome</keyword>
<dbReference type="InterPro" id="IPR002901">
    <property type="entry name" value="MGlyc_endo_b_GlcNAc-like_dom"/>
</dbReference>
<feature type="signal peptide" evidence="2">
    <location>
        <begin position="1"/>
        <end position="25"/>
    </location>
</feature>
<comment type="caution">
    <text evidence="4">The sequence shown here is derived from an EMBL/GenBank/DDBJ whole genome shotgun (WGS) entry which is preliminary data.</text>
</comment>
<dbReference type="InterPro" id="IPR001119">
    <property type="entry name" value="SLH_dom"/>
</dbReference>
<evidence type="ECO:0000313" key="5">
    <source>
        <dbReference type="Proteomes" id="UP000659496"/>
    </source>
</evidence>
<reference evidence="4 5" key="1">
    <citation type="submission" date="2020-08" db="EMBL/GenBank/DDBJ databases">
        <title>A Genomic Blueprint of the Chicken Gut Microbiome.</title>
        <authorList>
            <person name="Gilroy R."/>
            <person name="Ravi A."/>
            <person name="Getino M."/>
            <person name="Pursley I."/>
            <person name="Horton D.L."/>
            <person name="Alikhan N.-F."/>
            <person name="Baker D."/>
            <person name="Gharbi K."/>
            <person name="Hall N."/>
            <person name="Watson M."/>
            <person name="Adriaenssens E.M."/>
            <person name="Foster-Nyarko E."/>
            <person name="Jarju S."/>
            <person name="Secka A."/>
            <person name="Antonio M."/>
            <person name="Oren A."/>
            <person name="Chaudhuri R."/>
            <person name="La Ragione R.M."/>
            <person name="Hildebrand F."/>
            <person name="Pallen M.J."/>
        </authorList>
    </citation>
    <scope>NUCLEOTIDE SEQUENCE [LARGE SCALE GENOMIC DNA]</scope>
    <source>
        <strain evidence="4 5">Sa3CUA8</strain>
    </source>
</reference>
<dbReference type="PANTHER" id="PTHR43308:SF5">
    <property type="entry name" value="S-LAYER PROTEIN _ PEPTIDOGLYCAN ENDO-BETA-N-ACETYLGLUCOSAMINIDASE"/>
    <property type="match status" value="1"/>
</dbReference>
<organism evidence="4 5">
    <name type="scientific">Sporosarcina gallistercoris</name>
    <dbReference type="NCBI Taxonomy" id="2762245"/>
    <lineage>
        <taxon>Bacteria</taxon>
        <taxon>Bacillati</taxon>
        <taxon>Bacillota</taxon>
        <taxon>Bacilli</taxon>
        <taxon>Bacillales</taxon>
        <taxon>Caryophanaceae</taxon>
        <taxon>Sporosarcina</taxon>
    </lineage>
</organism>
<feature type="compositionally biased region" description="Pro residues" evidence="1">
    <location>
        <begin position="211"/>
        <end position="220"/>
    </location>
</feature>
<feature type="domain" description="SLH" evidence="3">
    <location>
        <begin position="78"/>
        <end position="141"/>
    </location>
</feature>
<dbReference type="SMART" id="SM00047">
    <property type="entry name" value="LYZ2"/>
    <property type="match status" value="1"/>
</dbReference>
<evidence type="ECO:0000313" key="4">
    <source>
        <dbReference type="EMBL" id="MBD7909124.1"/>
    </source>
</evidence>
<sequence>MFKKIIASLLAIVLVWTIVPTSSHADELDGLTLEKEMREMISRGIIKGYTGGKVYPKAEVRRSDFAAFLARTLKLQNEIPNFVDVNKSAAVAGEIGAIQKTGFMTGTLDGKFMPDKVITREEMALTMSRVLEAHNYTRTGQDIIIEDHKSFTLNGGIVAAQWLASVDLMKGGSGTQGPKSFIFKPKDSSLRDQVAAVLYRFIQLEENMTTPEPPKPPTEPEQPNNPDAYKVGSIQNGKVVETSAQYKSYDEALKVLSNSNDLRVIVKNKDIIKMKTGLAFAAATPGNTTIIYEDTAFKQQLTYVQKGRELKHRGSGPDYAIIEIGGRTGYVKHNEVDLVPKELVTGRDSYKSQNGLLYHSTYNNLSKSYGTYVTGPAPDSLVPNRDYYSYDGVRFTDEAGRIQATEFQYFQFLSARVASVYTAQQLDAVIQQLLTERQATGASRYANATTKSKLVGLGSKLKTLEGQHRVNALFMLAAAIHESDFGVSEKAMTCNNLFGIKAYDSSTKVCETKFAKPEDSVNSFVGDYMNKNYLNPLGAYANGAVSGNKSVGANVRYASDPDWGAKIAGHLYTIDSKLGGKEYKRLTLGRINYYNKYNGVNVRTSPGVTNSNLLFSYKPKPLGEDDLFGYPVVIVDEVTAADGQKWYKIVNDMNPLHNGKPTPEFVYVLSELVAVSSNKK</sequence>
<dbReference type="PANTHER" id="PTHR43308">
    <property type="entry name" value="OUTER MEMBRANE PROTEIN ALPHA-RELATED"/>
    <property type="match status" value="1"/>
</dbReference>
<feature type="chain" id="PRO_5047209869" evidence="2">
    <location>
        <begin position="26"/>
        <end position="680"/>
    </location>
</feature>
<dbReference type="Gene3D" id="1.10.530.10">
    <property type="match status" value="1"/>
</dbReference>
<evidence type="ECO:0000259" key="3">
    <source>
        <dbReference type="PROSITE" id="PS51272"/>
    </source>
</evidence>
<evidence type="ECO:0000256" key="1">
    <source>
        <dbReference type="SAM" id="MobiDB-lite"/>
    </source>
</evidence>
<feature type="region of interest" description="Disordered" evidence="1">
    <location>
        <begin position="207"/>
        <end position="228"/>
    </location>
</feature>
<dbReference type="PROSITE" id="PS51272">
    <property type="entry name" value="SLH"/>
    <property type="match status" value="1"/>
</dbReference>
<dbReference type="Pfam" id="PF00395">
    <property type="entry name" value="SLH"/>
    <property type="match status" value="2"/>
</dbReference>
<dbReference type="Pfam" id="PF01832">
    <property type="entry name" value="Glucosaminidase"/>
    <property type="match status" value="1"/>
</dbReference>
<evidence type="ECO:0000256" key="2">
    <source>
        <dbReference type="SAM" id="SignalP"/>
    </source>
</evidence>
<dbReference type="Proteomes" id="UP000659496">
    <property type="component" value="Unassembled WGS sequence"/>
</dbReference>
<keyword evidence="2" id="KW-0732">Signal</keyword>
<proteinExistence type="predicted"/>
<accession>A0ABR8PLR8</accession>
<name>A0ABR8PLR8_9BACL</name>
<dbReference type="EMBL" id="JACSQY010000010">
    <property type="protein sequence ID" value="MBD7909124.1"/>
    <property type="molecule type" value="Genomic_DNA"/>
</dbReference>